<dbReference type="InterPro" id="IPR011701">
    <property type="entry name" value="MFS"/>
</dbReference>
<proteinExistence type="predicted"/>
<evidence type="ECO:0000256" key="4">
    <source>
        <dbReference type="ARBA" id="ARBA00022989"/>
    </source>
</evidence>
<gene>
    <name evidence="8" type="ORF">DNG_02450</name>
</gene>
<name>A0AAE8MT18_9PEZI</name>
<evidence type="ECO:0000256" key="7">
    <source>
        <dbReference type="SAM" id="Phobius"/>
    </source>
</evidence>
<dbReference type="Gene3D" id="1.20.1250.20">
    <property type="entry name" value="MFS general substrate transporter like domains"/>
    <property type="match status" value="2"/>
</dbReference>
<keyword evidence="2" id="KW-0813">Transport</keyword>
<evidence type="ECO:0000256" key="3">
    <source>
        <dbReference type="ARBA" id="ARBA00022692"/>
    </source>
</evidence>
<accession>A0AAE8MT18</accession>
<keyword evidence="5 7" id="KW-0472">Membrane</keyword>
<feature type="transmembrane region" description="Helical" evidence="7">
    <location>
        <begin position="358"/>
        <end position="379"/>
    </location>
</feature>
<evidence type="ECO:0000256" key="5">
    <source>
        <dbReference type="ARBA" id="ARBA00023136"/>
    </source>
</evidence>
<evidence type="ECO:0000313" key="9">
    <source>
        <dbReference type="Proteomes" id="UP001187682"/>
    </source>
</evidence>
<dbReference type="Pfam" id="PF07690">
    <property type="entry name" value="MFS_1"/>
    <property type="match status" value="1"/>
</dbReference>
<dbReference type="SUPFAM" id="SSF103473">
    <property type="entry name" value="MFS general substrate transporter"/>
    <property type="match status" value="1"/>
</dbReference>
<evidence type="ECO:0000256" key="6">
    <source>
        <dbReference type="SAM" id="MobiDB-lite"/>
    </source>
</evidence>
<keyword evidence="3 7" id="KW-0812">Transmembrane</keyword>
<dbReference type="FunFam" id="1.20.1250.20:FF:000013">
    <property type="entry name" value="MFS general substrate transporter"/>
    <property type="match status" value="1"/>
</dbReference>
<feature type="compositionally biased region" description="Polar residues" evidence="6">
    <location>
        <begin position="1"/>
        <end position="19"/>
    </location>
</feature>
<feature type="transmembrane region" description="Helical" evidence="7">
    <location>
        <begin position="324"/>
        <end position="346"/>
    </location>
</feature>
<feature type="transmembrane region" description="Helical" evidence="7">
    <location>
        <begin position="114"/>
        <end position="136"/>
    </location>
</feature>
<feature type="transmembrane region" description="Helical" evidence="7">
    <location>
        <begin position="168"/>
        <end position="191"/>
    </location>
</feature>
<dbReference type="PANTHER" id="PTHR43791">
    <property type="entry name" value="PERMEASE-RELATED"/>
    <property type="match status" value="1"/>
</dbReference>
<feature type="transmembrane region" description="Helical" evidence="7">
    <location>
        <begin position="391"/>
        <end position="408"/>
    </location>
</feature>
<dbReference type="AlphaFoldDB" id="A0AAE8MT18"/>
<feature type="transmembrane region" description="Helical" evidence="7">
    <location>
        <begin position="75"/>
        <end position="94"/>
    </location>
</feature>
<feature type="transmembrane region" description="Helical" evidence="7">
    <location>
        <begin position="203"/>
        <end position="223"/>
    </location>
</feature>
<feature type="region of interest" description="Disordered" evidence="6">
    <location>
        <begin position="1"/>
        <end position="44"/>
    </location>
</feature>
<sequence length="547" mass="59405">MTFFSQSAPGFTPGESSLSSDDRVRVGQWDGPGPGYGFEGEEEDGLLRREEGDDAARGYTAEEEAEVVRTLDRKLVVFVALLYMFSFLDRSNIGNAKIAGMDQDLQTTPPRDDWYEWALSAFYITYILFEWMSLLWRVVPAHVYITLLVASWGVISSLQALVTSYPYLIALRALLGIGEAGFTGVPFYLSFFFKREEQAYRTAIFISAAPLASSFASSLAYLIVRLGESSPVAPWRLLFLLEGFPSVIAAAVAWNRIPDSPQTAHFLTPRQRKIARLRLIPSSSATATASSPSSSSAASAAADAATPRGGIQIADALRALASPVAWLTASMFFLTNMAYSSFPVFLPTIIRSIGHSPLASQALSFPPYLLAFATVLLTAHLSDRAASRSPFILFHALLSCLGYSLLALSEPLSLPPTLRYLALFPACAGFFSVVCLTVTWSINNQPTPSSQGSSFALLQLVGQCGPLLGTRLYPASDAPYFASGMGACAVAMLGVAGICLVLRVYMTRWNERVGSDVRRPLMGGGVAESEVHEEEGKRSVDRFRYMV</sequence>
<dbReference type="InterPro" id="IPR036259">
    <property type="entry name" value="MFS_trans_sf"/>
</dbReference>
<evidence type="ECO:0000313" key="8">
    <source>
        <dbReference type="EMBL" id="SPN99598.1"/>
    </source>
</evidence>
<dbReference type="GO" id="GO:0016020">
    <property type="term" value="C:membrane"/>
    <property type="evidence" value="ECO:0007669"/>
    <property type="project" value="UniProtKB-SubCell"/>
</dbReference>
<dbReference type="EMBL" id="ONZQ02000003">
    <property type="protein sequence ID" value="SPN99598.1"/>
    <property type="molecule type" value="Genomic_DNA"/>
</dbReference>
<feature type="transmembrane region" description="Helical" evidence="7">
    <location>
        <begin position="420"/>
        <end position="442"/>
    </location>
</feature>
<dbReference type="Proteomes" id="UP001187682">
    <property type="component" value="Unassembled WGS sequence"/>
</dbReference>
<evidence type="ECO:0000256" key="1">
    <source>
        <dbReference type="ARBA" id="ARBA00004141"/>
    </source>
</evidence>
<comment type="caution">
    <text evidence="8">The sequence shown here is derived from an EMBL/GenBank/DDBJ whole genome shotgun (WGS) entry which is preliminary data.</text>
</comment>
<feature type="transmembrane region" description="Helical" evidence="7">
    <location>
        <begin position="480"/>
        <end position="502"/>
    </location>
</feature>
<reference evidence="8" key="1">
    <citation type="submission" date="2018-03" db="EMBL/GenBank/DDBJ databases">
        <authorList>
            <person name="Guldener U."/>
        </authorList>
    </citation>
    <scope>NUCLEOTIDE SEQUENCE</scope>
</reference>
<keyword evidence="9" id="KW-1185">Reference proteome</keyword>
<dbReference type="GO" id="GO:0022857">
    <property type="term" value="F:transmembrane transporter activity"/>
    <property type="evidence" value="ECO:0007669"/>
    <property type="project" value="InterPro"/>
</dbReference>
<comment type="subcellular location">
    <subcellularLocation>
        <location evidence="1">Membrane</location>
        <topology evidence="1">Multi-pass membrane protein</topology>
    </subcellularLocation>
</comment>
<protein>
    <submittedName>
        <fullName evidence="8">Related to nicotinamide mononucleotide permease</fullName>
    </submittedName>
</protein>
<feature type="transmembrane region" description="Helical" evidence="7">
    <location>
        <begin position="143"/>
        <end position="162"/>
    </location>
</feature>
<keyword evidence="4 7" id="KW-1133">Transmembrane helix</keyword>
<dbReference type="PANTHER" id="PTHR43791:SF27">
    <property type="entry name" value="TRANSPORTER, PUTATIVE (AFU_ORTHOLOGUE AFUA_2G15730)-RELATED"/>
    <property type="match status" value="1"/>
</dbReference>
<evidence type="ECO:0000256" key="2">
    <source>
        <dbReference type="ARBA" id="ARBA00022448"/>
    </source>
</evidence>
<dbReference type="FunFam" id="1.20.1250.20:FF:000018">
    <property type="entry name" value="MFS transporter permease"/>
    <property type="match status" value="1"/>
</dbReference>
<organism evidence="8 9">
    <name type="scientific">Cephalotrichum gorgonifer</name>
    <dbReference type="NCBI Taxonomy" id="2041049"/>
    <lineage>
        <taxon>Eukaryota</taxon>
        <taxon>Fungi</taxon>
        <taxon>Dikarya</taxon>
        <taxon>Ascomycota</taxon>
        <taxon>Pezizomycotina</taxon>
        <taxon>Sordariomycetes</taxon>
        <taxon>Hypocreomycetidae</taxon>
        <taxon>Microascales</taxon>
        <taxon>Microascaceae</taxon>
        <taxon>Cephalotrichum</taxon>
    </lineage>
</organism>